<dbReference type="Proteomes" id="UP000014500">
    <property type="component" value="Unassembled WGS sequence"/>
</dbReference>
<protein>
    <recommendedName>
        <fullName evidence="7">WD repeat-containing protein 55 homolog</fullName>
    </recommendedName>
</protein>
<reference evidence="6" key="1">
    <citation type="submission" date="2011-05" db="EMBL/GenBank/DDBJ databases">
        <authorList>
            <person name="Richards S.R."/>
            <person name="Qu J."/>
            <person name="Jiang H."/>
            <person name="Jhangiani S.N."/>
            <person name="Agravi P."/>
            <person name="Goodspeed R."/>
            <person name="Gross S."/>
            <person name="Mandapat C."/>
            <person name="Jackson L."/>
            <person name="Mathew T."/>
            <person name="Pu L."/>
            <person name="Thornton R."/>
            <person name="Saada N."/>
            <person name="Wilczek-Boney K.B."/>
            <person name="Lee S."/>
            <person name="Kovar C."/>
            <person name="Wu Y."/>
            <person name="Scherer S.E."/>
            <person name="Worley K.C."/>
            <person name="Muzny D.M."/>
            <person name="Gibbs R."/>
        </authorList>
    </citation>
    <scope>NUCLEOTIDE SEQUENCE</scope>
    <source>
        <strain evidence="6">Brora</strain>
    </source>
</reference>
<dbReference type="InterPro" id="IPR011047">
    <property type="entry name" value="Quinoprotein_ADH-like_sf"/>
</dbReference>
<dbReference type="HOGENOM" id="CLU_004491_1_0_1"/>
<reference evidence="5" key="2">
    <citation type="submission" date="2015-02" db="UniProtKB">
        <authorList>
            <consortium name="EnsemblMetazoa"/>
        </authorList>
    </citation>
    <scope>IDENTIFICATION</scope>
</reference>
<evidence type="ECO:0000256" key="2">
    <source>
        <dbReference type="ARBA" id="ARBA00022737"/>
    </source>
</evidence>
<dbReference type="EMBL" id="JH432018">
    <property type="status" value="NOT_ANNOTATED_CDS"/>
    <property type="molecule type" value="Genomic_DNA"/>
</dbReference>
<dbReference type="CDD" id="cd00200">
    <property type="entry name" value="WD40"/>
    <property type="match status" value="1"/>
</dbReference>
<accession>T1JBR5</accession>
<dbReference type="PRINTS" id="PR00320">
    <property type="entry name" value="GPROTEINBRPT"/>
</dbReference>
<dbReference type="SMART" id="SM00320">
    <property type="entry name" value="WD40"/>
    <property type="match status" value="10"/>
</dbReference>
<dbReference type="Pfam" id="PF00400">
    <property type="entry name" value="WD40"/>
    <property type="match status" value="6"/>
</dbReference>
<evidence type="ECO:0000256" key="3">
    <source>
        <dbReference type="PROSITE-ProRule" id="PRU00221"/>
    </source>
</evidence>
<dbReference type="STRING" id="126957.T1JBR5"/>
<dbReference type="InterPro" id="IPR015943">
    <property type="entry name" value="WD40/YVTN_repeat-like_dom_sf"/>
</dbReference>
<feature type="repeat" description="WD" evidence="3">
    <location>
        <begin position="55"/>
        <end position="97"/>
    </location>
</feature>
<dbReference type="Gene3D" id="2.130.10.10">
    <property type="entry name" value="YVTN repeat-like/Quinoprotein amine dehydrogenase"/>
    <property type="match status" value="4"/>
</dbReference>
<evidence type="ECO:0000256" key="4">
    <source>
        <dbReference type="SAM" id="MobiDB-lite"/>
    </source>
</evidence>
<keyword evidence="2" id="KW-0677">Repeat</keyword>
<dbReference type="InterPro" id="IPR001680">
    <property type="entry name" value="WD40_rpt"/>
</dbReference>
<feature type="compositionally biased region" description="Low complexity" evidence="4">
    <location>
        <begin position="927"/>
        <end position="942"/>
    </location>
</feature>
<dbReference type="InterPro" id="IPR020472">
    <property type="entry name" value="WD40_PAC1"/>
</dbReference>
<feature type="compositionally biased region" description="Polar residues" evidence="4">
    <location>
        <begin position="884"/>
        <end position="920"/>
    </location>
</feature>
<evidence type="ECO:0000256" key="1">
    <source>
        <dbReference type="ARBA" id="ARBA00022574"/>
    </source>
</evidence>
<feature type="repeat" description="WD" evidence="3">
    <location>
        <begin position="351"/>
        <end position="393"/>
    </location>
</feature>
<evidence type="ECO:0000313" key="6">
    <source>
        <dbReference type="Proteomes" id="UP000014500"/>
    </source>
</evidence>
<organism evidence="5 6">
    <name type="scientific">Strigamia maritima</name>
    <name type="common">European centipede</name>
    <name type="synonym">Geophilus maritimus</name>
    <dbReference type="NCBI Taxonomy" id="126957"/>
    <lineage>
        <taxon>Eukaryota</taxon>
        <taxon>Metazoa</taxon>
        <taxon>Ecdysozoa</taxon>
        <taxon>Arthropoda</taxon>
        <taxon>Myriapoda</taxon>
        <taxon>Chilopoda</taxon>
        <taxon>Pleurostigmophora</taxon>
        <taxon>Geophilomorpha</taxon>
        <taxon>Linotaeniidae</taxon>
        <taxon>Strigamia</taxon>
    </lineage>
</organism>
<proteinExistence type="predicted"/>
<dbReference type="eggNOG" id="KOG0271">
    <property type="taxonomic scope" value="Eukaryota"/>
</dbReference>
<dbReference type="PANTHER" id="PTHR44464:SF1">
    <property type="entry name" value="WD REPEAT-CONTAINING PROTEIN 17"/>
    <property type="match status" value="1"/>
</dbReference>
<dbReference type="PROSITE" id="PS50082">
    <property type="entry name" value="WD_REPEATS_2"/>
    <property type="match status" value="5"/>
</dbReference>
<keyword evidence="6" id="KW-1185">Reference proteome</keyword>
<feature type="repeat" description="WD" evidence="3">
    <location>
        <begin position="525"/>
        <end position="567"/>
    </location>
</feature>
<dbReference type="PROSITE" id="PS50294">
    <property type="entry name" value="WD_REPEATS_REGION"/>
    <property type="match status" value="4"/>
</dbReference>
<dbReference type="SUPFAM" id="SSF50998">
    <property type="entry name" value="Quinoprotein alcohol dehydrogenase-like"/>
    <property type="match status" value="2"/>
</dbReference>
<sequence length="1476" mass="161820">MSLIRQVSLLTAGAQPWNYSVCSAHGKMFAYAATQALYIYEFDSVYNEFKLHSIMAEHNKPISAIHWHPTNHDVLASSNNDNCIMVWHVSKRKLLAVLETHRNPPTLLSWCFDDKDTLAYIDGRGPMFTWCYTNTSNQPIGAKDWTQFNWIATVMKWHPIISGKVVFGHSNGSLSLLKDAGKVLRHNSLDVSSNVDEENPVIAIEWDPLSHDYLLVVHKTTGIRLVDSTSMSVVTIFVAPMSIKTVGWLSDSPGLFVSGDTQSGVLRLWNVSRPNPIENMKLKSIGFHVMLPITSNYSSCCKAFANLKLTASSSTNLLMKAVTPTLIICLFMDGGIGVYNIAHRKWEFLKEMGHIETIFDCKFKPDNSDLFATGSFDGTIKVWNINTMTPEYSSIGNESIIYAISWAPADLNCIAAATSRNGIIIWNVQKCSVIKRIMDHGGDHCAYCVAWNQIDARRIASGSADLTCMVHTADGSLIHKFIHPGIVFGCDWKTDDGDILATACMDGNIRLFNVSRASKNIVKTLQGHTAKVFQVKWNSLRTEILCSSSDDHSIRVWDSITSSCLTVLRGHTNNVRGLVWNPEVPFLLFSGSWDKTIRAWDSRDGACIDVAYDHGADVYGLTIHSSKPFILVSSSRDSTVRVWSTISLCPLLPLYTITQKTWHDIMAFSDRAYSLGAPFLLCGKKSLELKTLINRNEETKYPSTLHLFSIFYSHSWGVVNLWDLVFVIQGKSITQLSPNYVKGIMHAKHITKVKASEAQELEMTTSARFGQGGIGLPSREECLRNAADILLRVGHLQRYCELLAQLGEWEQALAVAPGVSFDYWRELANRRLDNLITANSEKSLVYGVATGELIKVLEFSLLRRDMQDAFLLAAAGSDGKIVKSTASGSQYTTSGTSDRSGIDSTAVSSAVSETRGSVKSSLRDSGVDSAGSSAAPGTSGRGTQLKIDSATPQPSVVSPVACITLESPVSGAVAPKSAPFLAEMAQSAPSPTITSITAPIAASAPIAPSGPSTPIAPIAPSALSAPIAPIVPSALSASIAAFAPSAPNNTLPTSKTSVFLPKEAHKYEYLNEVTKVIAEWHYVHGSPVHAACCRLSVDEIEDAIVYLIRGQELELAVSVGLVLNVKPEVVNIALNYLAKRCERLGQWDLAIKLLQLLPGNYETSTWQTCSRCTTSASELEGIYKLANLLPRDRCVSRAQELLNGGNTIQALRYYLVSPDVETGIQLGLDFVKGIMSSSIWQVVEVWKLLQLLTSVKTERLQEGKNNMLLSDLLILSAYIGALMAIRKHYYPIVAPMWNHACVLMKSYPKSTFPFQRKRLMMELNAWRNQQKIAEIKLEKLLSPPPSQHHVGNGDATSVCESGSELKENELTGSESAMDDSELEEITTLEEKQLLKDVLARVGEETGKSDIGPTIVTGSHLPSHSDTHLCCLTGEIIQGPAYFLEDGVSAMSINDVLMWAKVNPFSPLGTGMRLNPF</sequence>
<dbReference type="PANTHER" id="PTHR44464">
    <property type="entry name" value="WD REPEAT-CONTAINING PROTEIN 17"/>
    <property type="match status" value="1"/>
</dbReference>
<dbReference type="PhylomeDB" id="T1JBR5"/>
<evidence type="ECO:0008006" key="7">
    <source>
        <dbReference type="Google" id="ProtNLM"/>
    </source>
</evidence>
<dbReference type="OMA" id="GVFIWDI"/>
<feature type="repeat" description="WD" evidence="3">
    <location>
        <begin position="611"/>
        <end position="644"/>
    </location>
</feature>
<name>T1JBR5_STRMM</name>
<feature type="repeat" description="WD" evidence="3">
    <location>
        <begin position="568"/>
        <end position="610"/>
    </location>
</feature>
<feature type="region of interest" description="Disordered" evidence="4">
    <location>
        <begin position="884"/>
        <end position="954"/>
    </location>
</feature>
<dbReference type="EnsemblMetazoa" id="SMAR011218-RA">
    <property type="protein sequence ID" value="SMAR011218-PA"/>
    <property type="gene ID" value="SMAR011218"/>
</dbReference>
<keyword evidence="1 3" id="KW-0853">WD repeat</keyword>
<evidence type="ECO:0000313" key="5">
    <source>
        <dbReference type="EnsemblMetazoa" id="SMAR011218-PA"/>
    </source>
</evidence>